<keyword evidence="12" id="KW-1185">Reference proteome</keyword>
<evidence type="ECO:0000256" key="6">
    <source>
        <dbReference type="ARBA" id="ARBA00023187"/>
    </source>
</evidence>
<dbReference type="PANTHER" id="PTHR47330">
    <property type="entry name" value="POLY(U)-BINDING-SPLICING FACTOR PUF60-B-RELATED"/>
    <property type="match status" value="1"/>
</dbReference>
<evidence type="ECO:0000259" key="10">
    <source>
        <dbReference type="PROSITE" id="PS50102"/>
    </source>
</evidence>
<dbReference type="InterPro" id="IPR034211">
    <property type="entry name" value="PUF60_RRM2"/>
</dbReference>
<dbReference type="GO" id="GO:0006376">
    <property type="term" value="P:mRNA splice site recognition"/>
    <property type="evidence" value="ECO:0007669"/>
    <property type="project" value="TreeGrafter"/>
</dbReference>
<dbReference type="SUPFAM" id="SSF54928">
    <property type="entry name" value="RNA-binding domain, RBD"/>
    <property type="match status" value="2"/>
</dbReference>
<feature type="region of interest" description="Disordered" evidence="9">
    <location>
        <begin position="1"/>
        <end position="30"/>
    </location>
</feature>
<dbReference type="FunFam" id="3.30.70.330:FF:000136">
    <property type="entry name" value="poly(U)-binding-splicing factor PUF60 isoform X1"/>
    <property type="match status" value="1"/>
</dbReference>
<dbReference type="Pfam" id="PF15247">
    <property type="entry name" value="SLBP_RNA_bind"/>
    <property type="match status" value="1"/>
</dbReference>
<dbReference type="InterPro" id="IPR006532">
    <property type="entry name" value="PUF60-like"/>
</dbReference>
<keyword evidence="4" id="KW-0507">mRNA processing</keyword>
<dbReference type="GO" id="GO:0007076">
    <property type="term" value="P:mitotic chromosome condensation"/>
    <property type="evidence" value="ECO:0007669"/>
    <property type="project" value="UniProtKB-ARBA"/>
</dbReference>
<feature type="region of interest" description="Disordered" evidence="9">
    <location>
        <begin position="668"/>
        <end position="700"/>
    </location>
</feature>
<dbReference type="FunFam" id="1.10.8.1120:FF:000001">
    <property type="entry name" value="Histone RNA hairpin-binding protein-like"/>
    <property type="match status" value="1"/>
</dbReference>
<evidence type="ECO:0000313" key="12">
    <source>
        <dbReference type="Proteomes" id="UP000183832"/>
    </source>
</evidence>
<feature type="region of interest" description="Disordered" evidence="9">
    <location>
        <begin position="731"/>
        <end position="790"/>
    </location>
</feature>
<comment type="subcellular location">
    <subcellularLocation>
        <location evidence="1">Nucleus</location>
    </subcellularLocation>
</comment>
<dbReference type="SMART" id="SM00361">
    <property type="entry name" value="RRM_1"/>
    <property type="match status" value="2"/>
</dbReference>
<dbReference type="InterPro" id="IPR000504">
    <property type="entry name" value="RRM_dom"/>
</dbReference>
<organism evidence="11 12">
    <name type="scientific">Clunio marinus</name>
    <dbReference type="NCBI Taxonomy" id="568069"/>
    <lineage>
        <taxon>Eukaryota</taxon>
        <taxon>Metazoa</taxon>
        <taxon>Ecdysozoa</taxon>
        <taxon>Arthropoda</taxon>
        <taxon>Hexapoda</taxon>
        <taxon>Insecta</taxon>
        <taxon>Pterygota</taxon>
        <taxon>Neoptera</taxon>
        <taxon>Endopterygota</taxon>
        <taxon>Diptera</taxon>
        <taxon>Nematocera</taxon>
        <taxon>Chironomoidea</taxon>
        <taxon>Chironomidae</taxon>
        <taxon>Clunio</taxon>
    </lineage>
</organism>
<dbReference type="Proteomes" id="UP000183832">
    <property type="component" value="Unassembled WGS sequence"/>
</dbReference>
<dbReference type="CDD" id="cd12370">
    <property type="entry name" value="RRM1_PUF60"/>
    <property type="match status" value="1"/>
</dbReference>
<dbReference type="Pfam" id="PF00076">
    <property type="entry name" value="RRM_1"/>
    <property type="match status" value="3"/>
</dbReference>
<evidence type="ECO:0000256" key="9">
    <source>
        <dbReference type="SAM" id="MobiDB-lite"/>
    </source>
</evidence>
<evidence type="ECO:0000256" key="8">
    <source>
        <dbReference type="PROSITE-ProRule" id="PRU00176"/>
    </source>
</evidence>
<accession>A0A1J1I2L2</accession>
<dbReference type="CDD" id="cd12371">
    <property type="entry name" value="RRM2_PUF60"/>
    <property type="match status" value="1"/>
</dbReference>
<dbReference type="AlphaFoldDB" id="A0A1J1I2L2"/>
<feature type="domain" description="RRM" evidence="10">
    <location>
        <begin position="333"/>
        <end position="411"/>
    </location>
</feature>
<feature type="compositionally biased region" description="Polar residues" evidence="9">
    <location>
        <begin position="770"/>
        <end position="781"/>
    </location>
</feature>
<comment type="similarity">
    <text evidence="2">Belongs to the RRM half pint family.</text>
</comment>
<feature type="domain" description="RRM" evidence="10">
    <location>
        <begin position="569"/>
        <end position="652"/>
    </location>
</feature>
<dbReference type="InterPro" id="IPR051974">
    <property type="entry name" value="PUF60_regulator"/>
</dbReference>
<protein>
    <submittedName>
        <fullName evidence="11">CLUMA_CG008047, isoform A</fullName>
    </submittedName>
</protein>
<dbReference type="InterPro" id="IPR012677">
    <property type="entry name" value="Nucleotide-bd_a/b_plait_sf"/>
</dbReference>
<dbReference type="Gene3D" id="3.30.70.330">
    <property type="match status" value="3"/>
</dbReference>
<dbReference type="InterPro" id="IPR038294">
    <property type="entry name" value="SLBP_RNA_bind_sf"/>
</dbReference>
<evidence type="ECO:0000256" key="4">
    <source>
        <dbReference type="ARBA" id="ARBA00022664"/>
    </source>
</evidence>
<evidence type="ECO:0000256" key="3">
    <source>
        <dbReference type="ARBA" id="ARBA00006151"/>
    </source>
</evidence>
<feature type="domain" description="RRM" evidence="10">
    <location>
        <begin position="236"/>
        <end position="314"/>
    </location>
</feature>
<proteinExistence type="inferred from homology"/>
<dbReference type="GO" id="GO:0003729">
    <property type="term" value="F:mRNA binding"/>
    <property type="evidence" value="ECO:0007669"/>
    <property type="project" value="UniProtKB-ARBA"/>
</dbReference>
<dbReference type="GO" id="GO:0071013">
    <property type="term" value="C:catalytic step 2 spliceosome"/>
    <property type="evidence" value="ECO:0007669"/>
    <property type="project" value="TreeGrafter"/>
</dbReference>
<feature type="compositionally biased region" description="Basic and acidic residues" evidence="9">
    <location>
        <begin position="734"/>
        <end position="769"/>
    </location>
</feature>
<dbReference type="InterPro" id="IPR029344">
    <property type="entry name" value="SLBP_RNA_bind"/>
</dbReference>
<name>A0A1J1I2L2_9DIPT</name>
<sequence>MSNNKDSDSDWESTSGSEHSSPSKRQKTDKGEYGMTFPLFSSSSRLSSFLNQFSAHFCGFSSALLTSYNHLDLSSKISVVVMFDSPQSKFLSLINTKKSENQSYEQGSRQWIEDDRSIVIGRVETVYLVFSYSPMKPSTPPPYKKVDFITEPIYVMKQTGDIAFGPGTRSAVLGIFGGTLPKLTPEQTDTVTKAKKYAMEQSIRMVLMKQTLAQQQQQLASQRTQVQRQQALALMCRVYVGSISFELKEDTIRAAFLPFGPIKSINMSWDPVTQKHKGFAFVEYEIPEGAQLALEQMNGAMLGGRNIKVGRPSNMPQAQQVIDEIQEEAKNFNRIYIASIHPELTEEDIKSVFEAFGVIVFCKLAPGSSPASHKGYGFIEYSTNQAALESIASMNLFDLGGQLLRVGRAITPPNALISPVVSMAMPTAAAVAAAAATAKIQAMDAIQANVLGAAVPSLGIKTLNNPASVSNVIPPITSIPPLTGIQTIVPNQPLTTTSVTSTTSNVTVDTQNSHLSAAEALVKQKQEELQKKLMEEGEPTLQQQESMSIKGQNARHLVMQRLMRPRDSKVVILRNMVGPEEVDDALQEEIQDECSKFGAVEKVIIYKEKQTDNDGDDFDDVIVKIFVEFSKTSEAEKAIAALNGRYFGGNLLNSVEMTEYHHQSWEDMLESSNSADDSKPKVTPDITIEDFDGNTSENSSSRVIEIKFNDSKNELKFDKLVTEKKIKSPFKRHLSNDKLSENNNHENPVEKKTKMEDNESPKKRFRLDSMESSSTGSSCYQNREEETDRAVLERRQKQIDYGKNTVGYDNYIMQIPKNQRAAGHPKTPPKHLKYSRRAWEGLIKSWRKKLHAFDPECESNKINRNVNGLDSEDD</sequence>
<evidence type="ECO:0000256" key="7">
    <source>
        <dbReference type="ARBA" id="ARBA00023242"/>
    </source>
</evidence>
<dbReference type="InterPro" id="IPR035979">
    <property type="entry name" value="RBD_domain_sf"/>
</dbReference>
<keyword evidence="5 8" id="KW-0694">RNA-binding</keyword>
<dbReference type="Gene3D" id="1.10.8.1120">
    <property type="entry name" value="Histone RNA hairpin-binding protein RNA-binding domain"/>
    <property type="match status" value="1"/>
</dbReference>
<gene>
    <name evidence="11" type="ORF">CLUMA_CG008047</name>
</gene>
<evidence type="ECO:0000313" key="11">
    <source>
        <dbReference type="EMBL" id="CRK94544.1"/>
    </source>
</evidence>
<dbReference type="GO" id="GO:0000381">
    <property type="term" value="P:regulation of alternative mRNA splicing, via spliceosome"/>
    <property type="evidence" value="ECO:0007669"/>
    <property type="project" value="InterPro"/>
</dbReference>
<dbReference type="InterPro" id="IPR034209">
    <property type="entry name" value="PUF60_RRM1"/>
</dbReference>
<evidence type="ECO:0000256" key="5">
    <source>
        <dbReference type="ARBA" id="ARBA00022884"/>
    </source>
</evidence>
<evidence type="ECO:0000256" key="2">
    <source>
        <dbReference type="ARBA" id="ARBA00005987"/>
    </source>
</evidence>
<keyword evidence="7" id="KW-0539">Nucleus</keyword>
<evidence type="ECO:0000256" key="1">
    <source>
        <dbReference type="ARBA" id="ARBA00004123"/>
    </source>
</evidence>
<keyword evidence="6" id="KW-0508">mRNA splicing</keyword>
<dbReference type="PROSITE" id="PS50102">
    <property type="entry name" value="RRM"/>
    <property type="match status" value="3"/>
</dbReference>
<reference evidence="11 12" key="1">
    <citation type="submission" date="2015-04" db="EMBL/GenBank/DDBJ databases">
        <authorList>
            <person name="Syromyatnikov M.Y."/>
            <person name="Popov V.N."/>
        </authorList>
    </citation>
    <scope>NUCLEOTIDE SEQUENCE [LARGE SCALE GENOMIC DNA]</scope>
</reference>
<comment type="similarity">
    <text evidence="3">Belongs to the SLBP family.</text>
</comment>
<dbReference type="STRING" id="568069.A0A1J1I2L2"/>
<dbReference type="SMART" id="SM00360">
    <property type="entry name" value="RRM"/>
    <property type="match status" value="3"/>
</dbReference>
<dbReference type="OrthoDB" id="20943at2759"/>
<dbReference type="InterPro" id="IPR003954">
    <property type="entry name" value="RRM_euk-type"/>
</dbReference>
<dbReference type="EMBL" id="CVRI01000039">
    <property type="protein sequence ID" value="CRK94544.1"/>
    <property type="molecule type" value="Genomic_DNA"/>
</dbReference>
<dbReference type="GO" id="GO:0071011">
    <property type="term" value="C:precatalytic spliceosome"/>
    <property type="evidence" value="ECO:0007669"/>
    <property type="project" value="TreeGrafter"/>
</dbReference>
<dbReference type="GO" id="GO:0000380">
    <property type="term" value="P:alternative mRNA splicing, via spliceosome"/>
    <property type="evidence" value="ECO:0007669"/>
    <property type="project" value="TreeGrafter"/>
</dbReference>
<dbReference type="FunFam" id="3.30.70.330:FF:000382">
    <property type="entry name" value="G-patch domain-containing protein"/>
    <property type="match status" value="1"/>
</dbReference>
<dbReference type="PANTHER" id="PTHR47330:SF1">
    <property type="entry name" value="POLY(U)-BINDING-SPLICING FACTOR PUF60"/>
    <property type="match status" value="1"/>
</dbReference>
<dbReference type="NCBIfam" id="TIGR01645">
    <property type="entry name" value="half-pint"/>
    <property type="match status" value="1"/>
</dbReference>